<feature type="transmembrane region" description="Helical" evidence="1">
    <location>
        <begin position="41"/>
        <end position="65"/>
    </location>
</feature>
<feature type="transmembrane region" description="Helical" evidence="1">
    <location>
        <begin position="268"/>
        <end position="294"/>
    </location>
</feature>
<keyword evidence="1" id="KW-1133">Transmembrane helix</keyword>
<gene>
    <name evidence="2" type="ORF">MGR_2283</name>
</gene>
<proteinExistence type="predicted"/>
<feature type="transmembrane region" description="Helical" evidence="1">
    <location>
        <begin position="72"/>
        <end position="91"/>
    </location>
</feature>
<feature type="transmembrane region" description="Helical" evidence="1">
    <location>
        <begin position="209"/>
        <end position="229"/>
    </location>
</feature>
<organism evidence="2">
    <name type="scientific">Magnetospirillum gryphiswaldense</name>
    <dbReference type="NCBI Taxonomy" id="55518"/>
    <lineage>
        <taxon>Bacteria</taxon>
        <taxon>Pseudomonadati</taxon>
        <taxon>Pseudomonadota</taxon>
        <taxon>Alphaproteobacteria</taxon>
        <taxon>Rhodospirillales</taxon>
        <taxon>Rhodospirillaceae</taxon>
        <taxon>Magnetospirillum</taxon>
    </lineage>
</organism>
<name>A4TZ50_9PROT</name>
<sequence length="312" mass="32658">MIRQLGLGLAAGLLSALLFLSLVKGIALGFVLSYVAPLPLMMAGLALGMGASVTAGLVGAVVVALGFGGMSALSFLAAAALPALVVTNRALLWRQPQDGPTEWYPPGLILAWLTAAVLALMCISAILVAGHPEGVKGWVTETIGRTLDLLATELPPNERPKVAGWWSSFFPAMVCASWLVMIVANATGAQGVLVRLGRNRRPSPVYRQLWLPDWLAVLMVVAALASQVLGGDVGYVGGNVALVVLIPFMFLGLAAIHGFAAGKPQARFILAATYGLLALVFVWTALAVAILGMVRFWTMRFRRGNSGGGMEG</sequence>
<protein>
    <recommendedName>
        <fullName evidence="3">DUF2232 domain-containing protein</fullName>
    </recommendedName>
</protein>
<keyword evidence="1" id="KW-0812">Transmembrane</keyword>
<feature type="transmembrane region" description="Helical" evidence="1">
    <location>
        <begin position="103"/>
        <end position="128"/>
    </location>
</feature>
<dbReference type="EMBL" id="CU459003">
    <property type="protein sequence ID" value="CAM75907.1"/>
    <property type="molecule type" value="Genomic_DNA"/>
</dbReference>
<keyword evidence="1" id="KW-0472">Membrane</keyword>
<evidence type="ECO:0008006" key="3">
    <source>
        <dbReference type="Google" id="ProtNLM"/>
    </source>
</evidence>
<evidence type="ECO:0000313" key="2">
    <source>
        <dbReference type="EMBL" id="CAM75907.1"/>
    </source>
</evidence>
<dbReference type="AlphaFoldDB" id="A4TZ50"/>
<accession>A4TZ50</accession>
<feature type="transmembrane region" description="Helical" evidence="1">
    <location>
        <begin position="169"/>
        <end position="189"/>
    </location>
</feature>
<evidence type="ECO:0000256" key="1">
    <source>
        <dbReference type="SAM" id="Phobius"/>
    </source>
</evidence>
<reference evidence="2" key="1">
    <citation type="journal article" date="2007" name="J. Bacteriol.">
        <title>Comparative genome analysis of four magnetotactic bacteria reveals a complex set of group-specific genes implicated in magnetosome biomineralization and function.</title>
        <authorList>
            <person name="Richter M."/>
            <person name="Kube M."/>
            <person name="Bazylinski D.A."/>
            <person name="Lombardot T."/>
            <person name="Gloeckner F.O."/>
            <person name="Reinhardt R."/>
            <person name="Schueler D."/>
        </authorList>
    </citation>
    <scope>NUCLEOTIDE SEQUENCE</scope>
    <source>
        <strain evidence="2">MSR-1</strain>
    </source>
</reference>
<feature type="transmembrane region" description="Helical" evidence="1">
    <location>
        <begin position="241"/>
        <end position="262"/>
    </location>
</feature>